<evidence type="ECO:0000256" key="1">
    <source>
        <dbReference type="SAM" id="MobiDB-lite"/>
    </source>
</evidence>
<keyword evidence="2" id="KW-0472">Membrane</keyword>
<feature type="region of interest" description="Disordered" evidence="1">
    <location>
        <begin position="1"/>
        <end position="48"/>
    </location>
</feature>
<feature type="region of interest" description="Disordered" evidence="1">
    <location>
        <begin position="145"/>
        <end position="171"/>
    </location>
</feature>
<feature type="compositionally biased region" description="Basic and acidic residues" evidence="1">
    <location>
        <begin position="428"/>
        <end position="438"/>
    </location>
</feature>
<evidence type="ECO:0000313" key="3">
    <source>
        <dbReference type="EMBL" id="KAH9520687.1"/>
    </source>
</evidence>
<sequence>MATIVNQEMEQPRPSTSKELNHGSMVEIDLSNENKNDVDQSMDGQSEPEPEIVFEPIAETADDDSTENRYCHYLNSIWISINPLFISLARFFRRYINATINWFLYRFGQNGDDDREKIIPDKANVVLSIYDTHFYKIPKAILKQPKQSSNDHCEPNKIASSSSTSSSSDSSVYTTVIGDVKNEIEIHHAEDSSTDQGSLGAKAISILQDALREIRDYDINDNNDQAVVVNDTKKDDDDGDDGDGNKIDAKILIDDQNLQNITAEKKFLLITPITNNDSDVTNELMNLKNWKILFWNDESIMDELDEIILPTTETSLSLYFNYFLYYLLIVISIILIFTAIEMYRIIRYGMFEQNAFGFHYYLDNLDEDEYIFLTPINPLPTVYQNNMPNDDENASPESVEQMNGVIIDPDNNNNNNNMNEGDNGDDGGNEKKIDNNDG</sequence>
<comment type="caution">
    <text evidence="3">The sequence shown here is derived from an EMBL/GenBank/DDBJ whole genome shotgun (WGS) entry which is preliminary data.</text>
</comment>
<feature type="compositionally biased region" description="Low complexity" evidence="1">
    <location>
        <begin position="160"/>
        <end position="171"/>
    </location>
</feature>
<keyword evidence="2" id="KW-1133">Transmembrane helix</keyword>
<evidence type="ECO:0000256" key="2">
    <source>
        <dbReference type="SAM" id="Phobius"/>
    </source>
</evidence>
<proteinExistence type="predicted"/>
<gene>
    <name evidence="3" type="ORF">DERF_004380</name>
</gene>
<feature type="transmembrane region" description="Helical" evidence="2">
    <location>
        <begin position="319"/>
        <end position="340"/>
    </location>
</feature>
<name>A0A922I1C0_DERFA</name>
<accession>A0A922I1C0</accession>
<evidence type="ECO:0000313" key="4">
    <source>
        <dbReference type="Proteomes" id="UP000790347"/>
    </source>
</evidence>
<feature type="region of interest" description="Disordered" evidence="1">
    <location>
        <begin position="404"/>
        <end position="438"/>
    </location>
</feature>
<organism evidence="3 4">
    <name type="scientific">Dermatophagoides farinae</name>
    <name type="common">American house dust mite</name>
    <dbReference type="NCBI Taxonomy" id="6954"/>
    <lineage>
        <taxon>Eukaryota</taxon>
        <taxon>Metazoa</taxon>
        <taxon>Ecdysozoa</taxon>
        <taxon>Arthropoda</taxon>
        <taxon>Chelicerata</taxon>
        <taxon>Arachnida</taxon>
        <taxon>Acari</taxon>
        <taxon>Acariformes</taxon>
        <taxon>Sarcoptiformes</taxon>
        <taxon>Astigmata</taxon>
        <taxon>Psoroptidia</taxon>
        <taxon>Analgoidea</taxon>
        <taxon>Pyroglyphidae</taxon>
        <taxon>Dermatophagoidinae</taxon>
        <taxon>Dermatophagoides</taxon>
    </lineage>
</organism>
<dbReference type="AlphaFoldDB" id="A0A922I1C0"/>
<reference evidence="3" key="2">
    <citation type="journal article" date="2022" name="Res Sq">
        <title>Comparative Genomics Reveals Insights into the Divergent Evolution of Astigmatic Mites and Household Pest Adaptations.</title>
        <authorList>
            <person name="Xiong Q."/>
            <person name="Wan A.T.-Y."/>
            <person name="Liu X.-Y."/>
            <person name="Fung C.S.-H."/>
            <person name="Xiao X."/>
            <person name="Malainual N."/>
            <person name="Hou J."/>
            <person name="Wang L."/>
            <person name="Wang M."/>
            <person name="Yang K."/>
            <person name="Cui Y."/>
            <person name="Leung E."/>
            <person name="Nong W."/>
            <person name="Shin S.-K."/>
            <person name="Au S."/>
            <person name="Jeong K.Y."/>
            <person name="Chew F.T."/>
            <person name="Hui J."/>
            <person name="Leung T.F."/>
            <person name="Tungtrongchitr A."/>
            <person name="Zhong N."/>
            <person name="Liu Z."/>
            <person name="Tsui S."/>
        </authorList>
    </citation>
    <scope>NUCLEOTIDE SEQUENCE</scope>
    <source>
        <strain evidence="3">Derf</strain>
        <tissue evidence="3">Whole organism</tissue>
    </source>
</reference>
<keyword evidence="2" id="KW-0812">Transmembrane</keyword>
<protein>
    <submittedName>
        <fullName evidence="3">Uncharacterized protein</fullName>
    </submittedName>
</protein>
<feature type="compositionally biased region" description="Polar residues" evidence="1">
    <location>
        <begin position="1"/>
        <end position="18"/>
    </location>
</feature>
<dbReference type="EMBL" id="ASGP02000002">
    <property type="protein sequence ID" value="KAH9520687.1"/>
    <property type="molecule type" value="Genomic_DNA"/>
</dbReference>
<keyword evidence="4" id="KW-1185">Reference proteome</keyword>
<feature type="compositionally biased region" description="Low complexity" evidence="1">
    <location>
        <begin position="404"/>
        <end position="421"/>
    </location>
</feature>
<dbReference type="Proteomes" id="UP000790347">
    <property type="component" value="Unassembled WGS sequence"/>
</dbReference>
<reference evidence="3" key="1">
    <citation type="submission" date="2013-05" db="EMBL/GenBank/DDBJ databases">
        <authorList>
            <person name="Yim A.K.Y."/>
            <person name="Chan T.F."/>
            <person name="Ji K.M."/>
            <person name="Liu X.Y."/>
            <person name="Zhou J.W."/>
            <person name="Li R.Q."/>
            <person name="Yang K.Y."/>
            <person name="Li J."/>
            <person name="Li M."/>
            <person name="Law P.T.W."/>
            <person name="Wu Y.L."/>
            <person name="Cai Z.L."/>
            <person name="Qin H."/>
            <person name="Bao Y."/>
            <person name="Leung R.K.K."/>
            <person name="Ng P.K.S."/>
            <person name="Zou J."/>
            <person name="Zhong X.J."/>
            <person name="Ran P.X."/>
            <person name="Zhong N.S."/>
            <person name="Liu Z.G."/>
            <person name="Tsui S.K.W."/>
        </authorList>
    </citation>
    <scope>NUCLEOTIDE SEQUENCE</scope>
    <source>
        <strain evidence="3">Derf</strain>
        <tissue evidence="3">Whole organism</tissue>
    </source>
</reference>